<proteinExistence type="predicted"/>
<dbReference type="EMBL" id="CP143812">
    <property type="protein sequence ID" value="WVO23289.1"/>
    <property type="molecule type" value="Genomic_DNA"/>
</dbReference>
<dbReference type="Proteomes" id="UP001432216">
    <property type="component" value="Chromosome 7"/>
</dbReference>
<evidence type="ECO:0000313" key="2">
    <source>
        <dbReference type="Proteomes" id="UP001432216"/>
    </source>
</evidence>
<organism evidence="1 2">
    <name type="scientific">Cryptococcus decagattii</name>
    <dbReference type="NCBI Taxonomy" id="1859122"/>
    <lineage>
        <taxon>Eukaryota</taxon>
        <taxon>Fungi</taxon>
        <taxon>Dikarya</taxon>
        <taxon>Basidiomycota</taxon>
        <taxon>Agaricomycotina</taxon>
        <taxon>Tremellomycetes</taxon>
        <taxon>Tremellales</taxon>
        <taxon>Cryptococcaceae</taxon>
        <taxon>Cryptococcus</taxon>
        <taxon>Cryptococcus gattii species complex</taxon>
    </lineage>
</organism>
<protein>
    <submittedName>
        <fullName evidence="1">Uncharacterized protein</fullName>
    </submittedName>
</protein>
<gene>
    <name evidence="1" type="ORF">IAS62_004639</name>
</gene>
<name>A0ABZ2AXX9_9TREE</name>
<dbReference type="RefSeq" id="XP_064722528.1">
    <property type="nucleotide sequence ID" value="XM_064866456.1"/>
</dbReference>
<sequence>MVESVKHMRQEYPWKQEMMGSDELSHLMAHQKLNEDYCAVKLKMQAGKQLIVQISGAAWQLHGSFGRPR</sequence>
<evidence type="ECO:0000313" key="1">
    <source>
        <dbReference type="EMBL" id="WVO23289.1"/>
    </source>
</evidence>
<keyword evidence="2" id="KW-1185">Reference proteome</keyword>
<accession>A0ABZ2AXX9</accession>
<reference evidence="1 2" key="1">
    <citation type="submission" date="2024-01" db="EMBL/GenBank/DDBJ databases">
        <title>Comparative genomics of Cryptococcus and Kwoniella reveals pathogenesis evolution and contrasting modes of karyotype evolution via chromosome fusion or intercentromeric recombination.</title>
        <authorList>
            <person name="Coelho M.A."/>
            <person name="David-Palma M."/>
            <person name="Shea T."/>
            <person name="Bowers K."/>
            <person name="McGinley-Smith S."/>
            <person name="Mohammad A.W."/>
            <person name="Gnirke A."/>
            <person name="Yurkov A.M."/>
            <person name="Nowrousian M."/>
            <person name="Sun S."/>
            <person name="Cuomo C.A."/>
            <person name="Heitman J."/>
        </authorList>
    </citation>
    <scope>NUCLEOTIDE SEQUENCE [LARGE SCALE GENOMIC DNA]</scope>
    <source>
        <strain evidence="1 2">7685027</strain>
    </source>
</reference>
<dbReference type="GeneID" id="89991411"/>